<organism evidence="2">
    <name type="scientific">viral metagenome</name>
    <dbReference type="NCBI Taxonomy" id="1070528"/>
    <lineage>
        <taxon>unclassified sequences</taxon>
        <taxon>metagenomes</taxon>
        <taxon>organismal metagenomes</taxon>
    </lineage>
</organism>
<feature type="compositionally biased region" description="Basic residues" evidence="1">
    <location>
        <begin position="462"/>
        <end position="483"/>
    </location>
</feature>
<accession>A0A6C0BYU9</accession>
<name>A0A6C0BYU9_9ZZZZ</name>
<feature type="region of interest" description="Disordered" evidence="1">
    <location>
        <begin position="1"/>
        <end position="22"/>
    </location>
</feature>
<feature type="compositionally biased region" description="Basic residues" evidence="1">
    <location>
        <begin position="1"/>
        <end position="20"/>
    </location>
</feature>
<evidence type="ECO:0000313" key="2">
    <source>
        <dbReference type="EMBL" id="QHS97262.1"/>
    </source>
</evidence>
<proteinExistence type="predicted"/>
<feature type="compositionally biased region" description="Basic residues" evidence="1">
    <location>
        <begin position="399"/>
        <end position="409"/>
    </location>
</feature>
<dbReference type="EMBL" id="MN739292">
    <property type="protein sequence ID" value="QHS97262.1"/>
    <property type="molecule type" value="Genomic_DNA"/>
</dbReference>
<feature type="region of interest" description="Disordered" evidence="1">
    <location>
        <begin position="382"/>
        <end position="409"/>
    </location>
</feature>
<feature type="region of interest" description="Disordered" evidence="1">
    <location>
        <begin position="457"/>
        <end position="483"/>
    </location>
</feature>
<evidence type="ECO:0000256" key="1">
    <source>
        <dbReference type="SAM" id="MobiDB-lite"/>
    </source>
</evidence>
<sequence>MVNKKTNKRNKKKTRKKQKGGIRINLSSRPATMKHLCDITHPGRSAHYCTNPPCELRPLSLRPGTCWKQASCATDCTLVSLYVMFGETEVIKNASKIYLASKAKAEHEGKRHAGINEHTVILLVKMILCELYLKKKGLWDQISKKIQDGLFISDKDPQSKGHLLLWHKFIYGDDVKLDENGSVLNSSARKYPIESIHEDLTMFGSGFHFVCSYITARFEDLWSLEIENKIFKVGGLAYSAPAKIDAIINKFVENILPGKMAYITIGNYDGHVHATVIGRLDDDIEDRENYTTDGLYILEEQSCSYRDFNCDIIPIKVWLEKLIFNVKLGQDILTAANKGMFGNVAGGNTKIKILNITRMRDERMLNMNFPLKDVFYRDSAASGAGGAGESKESSFYFGGRKKKRGSGKRKRYDILTNKIKNLNTKIETLKTKIRDIPNPEEKEEIEFTIDHLLKKMNTMKKTISRKRTARKKKTKKRRKRKKK</sequence>
<reference evidence="2" key="1">
    <citation type="journal article" date="2020" name="Nature">
        <title>Giant virus diversity and host interactions through global metagenomics.</title>
        <authorList>
            <person name="Schulz F."/>
            <person name="Roux S."/>
            <person name="Paez-Espino D."/>
            <person name="Jungbluth S."/>
            <person name="Walsh D.A."/>
            <person name="Denef V.J."/>
            <person name="McMahon K.D."/>
            <person name="Konstantinidis K.T."/>
            <person name="Eloe-Fadrosh E.A."/>
            <person name="Kyrpides N.C."/>
            <person name="Woyke T."/>
        </authorList>
    </citation>
    <scope>NUCLEOTIDE SEQUENCE</scope>
    <source>
        <strain evidence="2">GVMAG-M-3300020169-51</strain>
    </source>
</reference>
<dbReference type="AlphaFoldDB" id="A0A6C0BYU9"/>
<protein>
    <submittedName>
        <fullName evidence="2">Uncharacterized protein</fullName>
    </submittedName>
</protein>